<dbReference type="Proteomes" id="UP000184278">
    <property type="component" value="Unassembled WGS sequence"/>
</dbReference>
<dbReference type="EMBL" id="FQXK01000005">
    <property type="protein sequence ID" value="SHH54069.1"/>
    <property type="molecule type" value="Genomic_DNA"/>
</dbReference>
<keyword evidence="3 7" id="KW-0812">Transmembrane</keyword>
<evidence type="ECO:0000256" key="6">
    <source>
        <dbReference type="SAM" id="MobiDB-lite"/>
    </source>
</evidence>
<keyword evidence="1" id="KW-1003">Cell membrane</keyword>
<keyword evidence="9" id="KW-1185">Reference proteome</keyword>
<dbReference type="AlphaFoldDB" id="A0A1M5TTN7"/>
<dbReference type="GO" id="GO:0005886">
    <property type="term" value="C:plasma membrane"/>
    <property type="evidence" value="ECO:0007669"/>
    <property type="project" value="TreeGrafter"/>
</dbReference>
<evidence type="ECO:0000256" key="3">
    <source>
        <dbReference type="ARBA" id="ARBA00022692"/>
    </source>
</evidence>
<evidence type="ECO:0000313" key="8">
    <source>
        <dbReference type="EMBL" id="SHH54069.1"/>
    </source>
</evidence>
<keyword evidence="4 7" id="KW-1133">Transmembrane helix</keyword>
<dbReference type="GeneID" id="89510547"/>
<evidence type="ECO:0000256" key="4">
    <source>
        <dbReference type="ARBA" id="ARBA00022989"/>
    </source>
</evidence>
<accession>A0A1M5TTN7</accession>
<keyword evidence="5" id="KW-0131">Cell cycle</keyword>
<dbReference type="RefSeq" id="WP_167562652.1">
    <property type="nucleotide sequence ID" value="NZ_FQXK01000005.1"/>
</dbReference>
<feature type="compositionally biased region" description="Basic residues" evidence="6">
    <location>
        <begin position="1"/>
        <end position="12"/>
    </location>
</feature>
<sequence length="341" mass="38282">MSNMTKKKRRHPQGAYAAGRSQAVRASSGRTSSGRSSSVKSSSVRPSSVRPSSVRSSSGRSSSGRPQKESAVSPVKRNRKIIEPAFRKPKKPRLSPLEMLRLHKSILILVFTIGLIVLLGIGGIQYVRSHYRVKTANVVGNTYYTDEEIQDMVMNGMFAHNSLYLSFKYHNKSIVNIPFIEKITVDIKSADTIDIRVYEKALAGCISYLENYMYFDREGIIVEGSSELLEGVPVVKGLKFDSVVLYEALPVEDKSVFSEILDLTQLLSKYSLSADQMYFDKGYNVYLYFDNIEVAIGSKKNIDEKVIQLPYILPSLEGKKGTLHLEDYDENTESVRFEEAS</sequence>
<feature type="compositionally biased region" description="Low complexity" evidence="6">
    <location>
        <begin position="27"/>
        <end position="65"/>
    </location>
</feature>
<gene>
    <name evidence="8" type="ORF">SAMN02745229_00621</name>
</gene>
<dbReference type="PANTHER" id="PTHR37820:SF1">
    <property type="entry name" value="CELL DIVISION PROTEIN FTSQ"/>
    <property type="match status" value="1"/>
</dbReference>
<evidence type="ECO:0000256" key="5">
    <source>
        <dbReference type="ARBA" id="ARBA00023306"/>
    </source>
</evidence>
<organism evidence="8 9">
    <name type="scientific">Butyrivibrio fibrisolvens DSM 3071</name>
    <dbReference type="NCBI Taxonomy" id="1121131"/>
    <lineage>
        <taxon>Bacteria</taxon>
        <taxon>Bacillati</taxon>
        <taxon>Bacillota</taxon>
        <taxon>Clostridia</taxon>
        <taxon>Lachnospirales</taxon>
        <taxon>Lachnospiraceae</taxon>
        <taxon>Butyrivibrio</taxon>
    </lineage>
</organism>
<dbReference type="InterPro" id="IPR050487">
    <property type="entry name" value="FtsQ_DivIB"/>
</dbReference>
<feature type="region of interest" description="Disordered" evidence="6">
    <location>
        <begin position="1"/>
        <end position="87"/>
    </location>
</feature>
<keyword evidence="7" id="KW-0472">Membrane</keyword>
<dbReference type="PANTHER" id="PTHR37820">
    <property type="entry name" value="CELL DIVISION PROTEIN DIVIB"/>
    <property type="match status" value="1"/>
</dbReference>
<name>A0A1M5TTN7_BUTFI</name>
<evidence type="ECO:0000256" key="7">
    <source>
        <dbReference type="SAM" id="Phobius"/>
    </source>
</evidence>
<proteinExistence type="predicted"/>
<reference evidence="9" key="1">
    <citation type="submission" date="2016-11" db="EMBL/GenBank/DDBJ databases">
        <authorList>
            <person name="Varghese N."/>
            <person name="Submissions S."/>
        </authorList>
    </citation>
    <scope>NUCLEOTIDE SEQUENCE [LARGE SCALE GENOMIC DNA]</scope>
    <source>
        <strain evidence="9">DSM 3071</strain>
    </source>
</reference>
<feature type="transmembrane region" description="Helical" evidence="7">
    <location>
        <begin position="106"/>
        <end position="127"/>
    </location>
</feature>
<evidence type="ECO:0000256" key="1">
    <source>
        <dbReference type="ARBA" id="ARBA00022475"/>
    </source>
</evidence>
<keyword evidence="2 8" id="KW-0132">Cell division</keyword>
<evidence type="ECO:0000256" key="2">
    <source>
        <dbReference type="ARBA" id="ARBA00022618"/>
    </source>
</evidence>
<protein>
    <submittedName>
        <fullName evidence="8">Cell division protein FtsQ</fullName>
    </submittedName>
</protein>
<dbReference type="STRING" id="1121131.SAMN02745229_00621"/>
<dbReference type="GO" id="GO:0051301">
    <property type="term" value="P:cell division"/>
    <property type="evidence" value="ECO:0007669"/>
    <property type="project" value="UniProtKB-KW"/>
</dbReference>
<evidence type="ECO:0000313" key="9">
    <source>
        <dbReference type="Proteomes" id="UP000184278"/>
    </source>
</evidence>